<comment type="caution">
    <text evidence="1">The sequence shown here is derived from an EMBL/GenBank/DDBJ whole genome shotgun (WGS) entry which is preliminary data.</text>
</comment>
<sequence>MDNSYKIATIINYCTTDYKFIGHCINEAKSFSDQVIVPVCDHFYDGTPEDRELLEKTYRENSSNAQFCEYKYDHNLFDNLKFCAPDVYSRMVGFKETRDDIDFIIFIDVDEIIEGVRFKEFLDEFDFTDYNAIVFSSYYYFREARFRAKKFENSALMVRKKVLSSGMLKRVIAHGQDRMGILSVVPEKRIKNIPGLDGNPMIHHYSWVRTKREMIKKAQTFGHKSALDWASLIETEFSHDFNGTDFLNGYEYEVVVPYITIGNGHHVNDHEITRSFIIPVLDYSPHSPYNIETLLKDLENIPGEVICIFNSIEVFDRLHNHPRIDKYCFNNLNAGVSVHGILVLIWQKDNLPLYLTRIFILSHRQWNNWSLIFIAWIRQLLSAPRVRILILRISVLSSIFKKGLLMNRYRRMMFQVSCLLSTLKDISNTI</sequence>
<proteinExistence type="predicted"/>
<evidence type="ECO:0000313" key="2">
    <source>
        <dbReference type="Proteomes" id="UP000030652"/>
    </source>
</evidence>
<reference evidence="1 2" key="1">
    <citation type="submission" date="2014-10" db="EMBL/GenBank/DDBJ databases">
        <title>Draft genome of anammox bacterium scalindua brodae, obtained using differential coverage binning of sequence data from two enrichment reactors.</title>
        <authorList>
            <person name="Speth D.R."/>
            <person name="Russ L."/>
            <person name="Kartal B."/>
            <person name="Op den Camp H.J."/>
            <person name="Dutilh B.E."/>
            <person name="Jetten M.S."/>
        </authorList>
    </citation>
    <scope>NUCLEOTIDE SEQUENCE [LARGE SCALE GENOMIC DNA]</scope>
    <source>
        <strain evidence="1">RU1</strain>
    </source>
</reference>
<gene>
    <name evidence="1" type="ORF">SCABRO_04049</name>
</gene>
<organism evidence="1 2">
    <name type="scientific">Candidatus Scalindua brodae</name>
    <dbReference type="NCBI Taxonomy" id="237368"/>
    <lineage>
        <taxon>Bacteria</taxon>
        <taxon>Pseudomonadati</taxon>
        <taxon>Planctomycetota</taxon>
        <taxon>Candidatus Brocadiia</taxon>
        <taxon>Candidatus Brocadiales</taxon>
        <taxon>Candidatus Scalinduaceae</taxon>
        <taxon>Candidatus Scalindua</taxon>
    </lineage>
</organism>
<dbReference type="Proteomes" id="UP000030652">
    <property type="component" value="Unassembled WGS sequence"/>
</dbReference>
<name>A0A0B0EBZ8_9BACT</name>
<dbReference type="AlphaFoldDB" id="A0A0B0EBZ8"/>
<accession>A0A0B0EBZ8</accession>
<dbReference type="EMBL" id="JRYO01000282">
    <property type="protein sequence ID" value="KHE90214.1"/>
    <property type="molecule type" value="Genomic_DNA"/>
</dbReference>
<protein>
    <submittedName>
        <fullName evidence="1">Uncharacterized protein</fullName>
    </submittedName>
</protein>
<evidence type="ECO:0000313" key="1">
    <source>
        <dbReference type="EMBL" id="KHE90214.1"/>
    </source>
</evidence>